<evidence type="ECO:0000313" key="2">
    <source>
        <dbReference type="Proteomes" id="UP000528286"/>
    </source>
</evidence>
<gene>
    <name evidence="1" type="ORF">GGR23_003464</name>
</gene>
<dbReference type="Proteomes" id="UP000528286">
    <property type="component" value="Unassembled WGS sequence"/>
</dbReference>
<comment type="caution">
    <text evidence="1">The sequence shown here is derived from an EMBL/GenBank/DDBJ whole genome shotgun (WGS) entry which is preliminary data.</text>
</comment>
<name>A0A7W6NM46_9HYPH</name>
<dbReference type="RefSeq" id="WP_183367540.1">
    <property type="nucleotide sequence ID" value="NZ_JACIEZ010000008.1"/>
</dbReference>
<dbReference type="AlphaFoldDB" id="A0A7W6NM46"/>
<sequence>MTIWLSEELKAVRDQLMMVASAGRSLGPMEIRSIVQNLTALVELAEVDEHELRVFRLDQAGKQGRSIVEQLAGEAMGNMMLDGEKIVRPNFGRKS</sequence>
<organism evidence="1 2">
    <name type="scientific">Gellertiella hungarica</name>
    <dbReference type="NCBI Taxonomy" id="1572859"/>
    <lineage>
        <taxon>Bacteria</taxon>
        <taxon>Pseudomonadati</taxon>
        <taxon>Pseudomonadota</taxon>
        <taxon>Alphaproteobacteria</taxon>
        <taxon>Hyphomicrobiales</taxon>
        <taxon>Rhizobiaceae</taxon>
        <taxon>Gellertiella</taxon>
    </lineage>
</organism>
<reference evidence="1 2" key="1">
    <citation type="submission" date="2020-08" db="EMBL/GenBank/DDBJ databases">
        <title>Genomic Encyclopedia of Type Strains, Phase IV (KMG-IV): sequencing the most valuable type-strain genomes for metagenomic binning, comparative biology and taxonomic classification.</title>
        <authorList>
            <person name="Goeker M."/>
        </authorList>
    </citation>
    <scope>NUCLEOTIDE SEQUENCE [LARGE SCALE GENOMIC DNA]</scope>
    <source>
        <strain evidence="1 2">DSM 29853</strain>
    </source>
</reference>
<accession>A0A7W6NM46</accession>
<protein>
    <submittedName>
        <fullName evidence="1">Uncharacterized protein</fullName>
    </submittedName>
</protein>
<keyword evidence="2" id="KW-1185">Reference proteome</keyword>
<evidence type="ECO:0000313" key="1">
    <source>
        <dbReference type="EMBL" id="MBB4066249.1"/>
    </source>
</evidence>
<dbReference type="EMBL" id="JACIEZ010000008">
    <property type="protein sequence ID" value="MBB4066249.1"/>
    <property type="molecule type" value="Genomic_DNA"/>
</dbReference>
<proteinExistence type="predicted"/>